<dbReference type="eggNOG" id="KOG4197">
    <property type="taxonomic scope" value="Eukaryota"/>
</dbReference>
<name>W1P590_AMBTC</name>
<dbReference type="FunFam" id="1.25.40.10:FF:000031">
    <property type="entry name" value="Pentatricopeptide repeat-containing protein mitochondrial"/>
    <property type="match status" value="1"/>
</dbReference>
<dbReference type="GO" id="GO:0003723">
    <property type="term" value="F:RNA binding"/>
    <property type="evidence" value="ECO:0000318"/>
    <property type="project" value="GO_Central"/>
</dbReference>
<dbReference type="PANTHER" id="PTHR47926">
    <property type="entry name" value="PENTATRICOPEPTIDE REPEAT-CONTAINING PROTEIN"/>
    <property type="match status" value="1"/>
</dbReference>
<keyword evidence="5" id="KW-1185">Reference proteome</keyword>
<dbReference type="FunFam" id="1.25.40.10:FF:000442">
    <property type="entry name" value="Pentatricopeptide repeat-containing protein At3g49710"/>
    <property type="match status" value="1"/>
</dbReference>
<feature type="repeat" description="PPR" evidence="2">
    <location>
        <begin position="118"/>
        <end position="152"/>
    </location>
</feature>
<dbReference type="InterPro" id="IPR011990">
    <property type="entry name" value="TPR-like_helical_dom_sf"/>
</dbReference>
<dbReference type="KEGG" id="atr:18431227"/>
<dbReference type="SUPFAM" id="SSF48452">
    <property type="entry name" value="TPR-like"/>
    <property type="match status" value="2"/>
</dbReference>
<dbReference type="AlphaFoldDB" id="W1P590"/>
<dbReference type="FunFam" id="1.25.40.10:FF:000393">
    <property type="entry name" value="Pentatricopeptide repeat-containing protein At1g20230"/>
    <property type="match status" value="1"/>
</dbReference>
<dbReference type="FunFam" id="1.25.40.10:FF:000366">
    <property type="entry name" value="Pentatricopeptide (PPR) repeat-containing protein"/>
    <property type="match status" value="1"/>
</dbReference>
<dbReference type="PANTHER" id="PTHR47926:SF541">
    <property type="entry name" value="DYW DOMAIN-CONTAINING PROTEIN"/>
    <property type="match status" value="1"/>
</dbReference>
<dbReference type="InterPro" id="IPR002885">
    <property type="entry name" value="PPR_rpt"/>
</dbReference>
<dbReference type="GO" id="GO:0009451">
    <property type="term" value="P:RNA modification"/>
    <property type="evidence" value="ECO:0000318"/>
    <property type="project" value="GO_Central"/>
</dbReference>
<feature type="repeat" description="PPR" evidence="2">
    <location>
        <begin position="484"/>
        <end position="518"/>
    </location>
</feature>
<dbReference type="Pfam" id="PF14432">
    <property type="entry name" value="DYW_deaminase"/>
    <property type="match status" value="1"/>
</dbReference>
<dbReference type="Proteomes" id="UP000017836">
    <property type="component" value="Unassembled WGS sequence"/>
</dbReference>
<dbReference type="GO" id="GO:0008270">
    <property type="term" value="F:zinc ion binding"/>
    <property type="evidence" value="ECO:0007669"/>
    <property type="project" value="InterPro"/>
</dbReference>
<proteinExistence type="predicted"/>
<dbReference type="NCBIfam" id="TIGR00756">
    <property type="entry name" value="PPR"/>
    <property type="match status" value="8"/>
</dbReference>
<gene>
    <name evidence="4" type="ORF">AMTR_s00003p00032470</name>
</gene>
<dbReference type="OMA" id="VYCKSSE"/>
<dbReference type="Gramene" id="ERN03093">
    <property type="protein sequence ID" value="ERN03093"/>
    <property type="gene ID" value="AMTR_s00003p00032470"/>
</dbReference>
<keyword evidence="1" id="KW-0677">Repeat</keyword>
<evidence type="ECO:0000256" key="2">
    <source>
        <dbReference type="PROSITE-ProRule" id="PRU00708"/>
    </source>
</evidence>
<evidence type="ECO:0000313" key="4">
    <source>
        <dbReference type="EMBL" id="ERN03093.1"/>
    </source>
</evidence>
<reference evidence="5" key="1">
    <citation type="journal article" date="2013" name="Science">
        <title>The Amborella genome and the evolution of flowering plants.</title>
        <authorList>
            <consortium name="Amborella Genome Project"/>
        </authorList>
    </citation>
    <scope>NUCLEOTIDE SEQUENCE [LARGE SCALE GENOMIC DNA]</scope>
</reference>
<dbReference type="InterPro" id="IPR032867">
    <property type="entry name" value="DYW_dom"/>
</dbReference>
<sequence length="791" mass="88203">MKHAPYHLPTKQDTITSPHPNSWRLASLLQASTRTQSRPRGRAIHAVIITSGLKPRAHLLNLLIAFYCSTEDLKCAHHVFDRMPQRDVVARTTLLAAHARSGALAVAHQIFDEMPTRDAVAYNAMISAYGHHGEFREALSLFRAMLEQGKPRPDGFTFTAALSACAGLEDQNLSSQVHCLALKAGLAHVTSVSNALISVYVKSGELGLASKMFTELLKRDEITWTTMITGFVRIGDLEGARRVFEVMRDRFDVAWNAMIAGYAQHGLCMEALDLFRDMFGKDIMLDEFTYTSLLSACANIGLVRTGMEAHAYIVHREAEISLPVWNAIISLYAKCGRMEVAMRVFDAMREKDLVSWNAVVSGYATLGMITEAREIFEKMIERNELTWTVMISGSAQHGQGEEGLRLFNRMRHEDSRPCDFAFAGALTACASLGTLRHGAQLHAQLIQLGLDASVSAGNALMTMYARCGAVESAERAFRVMPTPDAVSWNAMIAALGQHGRGSEAIMLFERMLVAGYKPDRVTFLTVLSSCSHSGLVNEGCKYFDLMDRAYGIKPGPDHYARLVDLLGRAGRLQEAKQTVETMPFYPDACIWEALLAGCRNHGDMELGLMAAERLFELRPRHDGTYVLLSNMYASIGKWEGVAKVRKTMKDMGVKKEPGCSWIEVDNQVHVFLVDDTVHPYVHEVYALLEKLGVSMKKLGYIPDTRFVLHDVGLEQKEYGLSTHSEKLAVGFGLLKLPKGSEIRVLKNLRICGDCHTAMKFMSKVVEREIIVRDGKRFHHFKHGECSCRDYW</sequence>
<dbReference type="OrthoDB" id="185373at2759"/>
<dbReference type="EMBL" id="KI394358">
    <property type="protein sequence ID" value="ERN03093.1"/>
    <property type="molecule type" value="Genomic_DNA"/>
</dbReference>
<dbReference type="PROSITE" id="PS51375">
    <property type="entry name" value="PPR"/>
    <property type="match status" value="6"/>
</dbReference>
<feature type="repeat" description="PPR" evidence="2">
    <location>
        <begin position="383"/>
        <end position="417"/>
    </location>
</feature>
<feature type="repeat" description="PPR" evidence="2">
    <location>
        <begin position="251"/>
        <end position="285"/>
    </location>
</feature>
<evidence type="ECO:0000256" key="1">
    <source>
        <dbReference type="ARBA" id="ARBA00022737"/>
    </source>
</evidence>
<organism evidence="4 5">
    <name type="scientific">Amborella trichopoda</name>
    <dbReference type="NCBI Taxonomy" id="13333"/>
    <lineage>
        <taxon>Eukaryota</taxon>
        <taxon>Viridiplantae</taxon>
        <taxon>Streptophyta</taxon>
        <taxon>Embryophyta</taxon>
        <taxon>Tracheophyta</taxon>
        <taxon>Spermatophyta</taxon>
        <taxon>Magnoliopsida</taxon>
        <taxon>Amborellales</taxon>
        <taxon>Amborellaceae</taxon>
        <taxon>Amborella</taxon>
    </lineage>
</organism>
<dbReference type="InterPro" id="IPR046960">
    <property type="entry name" value="PPR_At4g14850-like_plant"/>
</dbReference>
<evidence type="ECO:0000259" key="3">
    <source>
        <dbReference type="Pfam" id="PF14432"/>
    </source>
</evidence>
<dbReference type="Pfam" id="PF01535">
    <property type="entry name" value="PPR"/>
    <property type="match status" value="7"/>
</dbReference>
<feature type="repeat" description="PPR" evidence="2">
    <location>
        <begin position="321"/>
        <end position="355"/>
    </location>
</feature>
<evidence type="ECO:0000313" key="5">
    <source>
        <dbReference type="Proteomes" id="UP000017836"/>
    </source>
</evidence>
<dbReference type="Pfam" id="PF13041">
    <property type="entry name" value="PPR_2"/>
    <property type="match status" value="3"/>
</dbReference>
<dbReference type="InterPro" id="IPR046848">
    <property type="entry name" value="E_motif"/>
</dbReference>
<accession>W1P590</accession>
<protein>
    <recommendedName>
        <fullName evidence="3">DYW domain-containing protein</fullName>
    </recommendedName>
</protein>
<dbReference type="Gene3D" id="1.25.40.10">
    <property type="entry name" value="Tetratricopeptide repeat domain"/>
    <property type="match status" value="5"/>
</dbReference>
<dbReference type="Pfam" id="PF20431">
    <property type="entry name" value="E_motif"/>
    <property type="match status" value="1"/>
</dbReference>
<dbReference type="HOGENOM" id="CLU_002706_15_5_1"/>
<feature type="repeat" description="PPR" evidence="2">
    <location>
        <begin position="220"/>
        <end position="250"/>
    </location>
</feature>
<feature type="domain" description="DYW" evidence="3">
    <location>
        <begin position="699"/>
        <end position="791"/>
    </location>
</feature>